<dbReference type="Proteomes" id="UP000324222">
    <property type="component" value="Unassembled WGS sequence"/>
</dbReference>
<sequence>MSNDVKIDEFDKRVMILSIRLMTQGHAQNDPLEVYIAVQSVFSMAHHPTASTSKNLTMSLLKYIPIFSDTEPRRTRDILRMESTYFRELCEY</sequence>
<evidence type="ECO:0000313" key="1">
    <source>
        <dbReference type="EMBL" id="MPC45363.1"/>
    </source>
</evidence>
<keyword evidence="2" id="KW-1185">Reference proteome</keyword>
<evidence type="ECO:0000313" key="2">
    <source>
        <dbReference type="Proteomes" id="UP000324222"/>
    </source>
</evidence>
<name>A0A5B7FJP8_PORTR</name>
<comment type="caution">
    <text evidence="1">The sequence shown here is derived from an EMBL/GenBank/DDBJ whole genome shotgun (WGS) entry which is preliminary data.</text>
</comment>
<proteinExistence type="predicted"/>
<dbReference type="AlphaFoldDB" id="A0A5B7FJP8"/>
<reference evidence="1 2" key="1">
    <citation type="submission" date="2019-05" db="EMBL/GenBank/DDBJ databases">
        <title>Another draft genome of Portunus trituberculatus and its Hox gene families provides insights of decapod evolution.</title>
        <authorList>
            <person name="Jeong J.-H."/>
            <person name="Song I."/>
            <person name="Kim S."/>
            <person name="Choi T."/>
            <person name="Kim D."/>
            <person name="Ryu S."/>
            <person name="Kim W."/>
        </authorList>
    </citation>
    <scope>NUCLEOTIDE SEQUENCE [LARGE SCALE GENOMIC DNA]</scope>
    <source>
        <tissue evidence="1">Muscle</tissue>
    </source>
</reference>
<organism evidence="1 2">
    <name type="scientific">Portunus trituberculatus</name>
    <name type="common">Swimming crab</name>
    <name type="synonym">Neptunus trituberculatus</name>
    <dbReference type="NCBI Taxonomy" id="210409"/>
    <lineage>
        <taxon>Eukaryota</taxon>
        <taxon>Metazoa</taxon>
        <taxon>Ecdysozoa</taxon>
        <taxon>Arthropoda</taxon>
        <taxon>Crustacea</taxon>
        <taxon>Multicrustacea</taxon>
        <taxon>Malacostraca</taxon>
        <taxon>Eumalacostraca</taxon>
        <taxon>Eucarida</taxon>
        <taxon>Decapoda</taxon>
        <taxon>Pleocyemata</taxon>
        <taxon>Brachyura</taxon>
        <taxon>Eubrachyura</taxon>
        <taxon>Portunoidea</taxon>
        <taxon>Portunidae</taxon>
        <taxon>Portuninae</taxon>
        <taxon>Portunus</taxon>
    </lineage>
</organism>
<accession>A0A5B7FJP8</accession>
<gene>
    <name evidence="1" type="ORF">E2C01_039061</name>
</gene>
<protein>
    <submittedName>
        <fullName evidence="1">Uncharacterized protein</fullName>
    </submittedName>
</protein>
<dbReference type="EMBL" id="VSRR010006689">
    <property type="protein sequence ID" value="MPC45363.1"/>
    <property type="molecule type" value="Genomic_DNA"/>
</dbReference>